<dbReference type="Pfam" id="PF00162">
    <property type="entry name" value="PGK"/>
    <property type="match status" value="2"/>
</dbReference>
<dbReference type="SUPFAM" id="SSF53748">
    <property type="entry name" value="Phosphoglycerate kinase"/>
    <property type="match status" value="1"/>
</dbReference>
<gene>
    <name evidence="9" type="ORF">A2801_04315</name>
</gene>
<dbReference type="PANTHER" id="PTHR11406:SF23">
    <property type="entry name" value="PHOSPHOGLYCERATE KINASE 1, CHLOROPLASTIC-RELATED"/>
    <property type="match status" value="1"/>
</dbReference>
<evidence type="ECO:0000256" key="8">
    <source>
        <dbReference type="RuleBase" id="RU000532"/>
    </source>
</evidence>
<feature type="binding site" evidence="7">
    <location>
        <position position="267"/>
    </location>
    <ligand>
        <name>ATP</name>
        <dbReference type="ChEBI" id="CHEBI:30616"/>
    </ligand>
</feature>
<dbReference type="Gene3D" id="3.40.50.1260">
    <property type="entry name" value="Phosphoglycerate kinase, N-terminal domain"/>
    <property type="match status" value="3"/>
</dbReference>
<dbReference type="InterPro" id="IPR001576">
    <property type="entry name" value="Phosphoglycerate_kinase"/>
</dbReference>
<evidence type="ECO:0000256" key="1">
    <source>
        <dbReference type="ARBA" id="ARBA00000642"/>
    </source>
</evidence>
<reference evidence="9 10" key="1">
    <citation type="journal article" date="2016" name="Nat. Commun.">
        <title>Thousands of microbial genomes shed light on interconnected biogeochemical processes in an aquifer system.</title>
        <authorList>
            <person name="Anantharaman K."/>
            <person name="Brown C.T."/>
            <person name="Hug L.A."/>
            <person name="Sharon I."/>
            <person name="Castelle C.J."/>
            <person name="Probst A.J."/>
            <person name="Thomas B.C."/>
            <person name="Singh A."/>
            <person name="Wilkins M.J."/>
            <person name="Karaoz U."/>
            <person name="Brodie E.L."/>
            <person name="Williams K.H."/>
            <person name="Hubbard S.S."/>
            <person name="Banfield J.F."/>
        </authorList>
    </citation>
    <scope>NUCLEOTIDE SEQUENCE [LARGE SCALE GENOMIC DNA]</scope>
</reference>
<proteinExistence type="inferred from homology"/>
<feature type="binding site" evidence="7">
    <location>
        <begin position="293"/>
        <end position="296"/>
    </location>
    <ligand>
        <name>ATP</name>
        <dbReference type="ChEBI" id="CHEBI:30616"/>
    </ligand>
</feature>
<dbReference type="PANTHER" id="PTHR11406">
    <property type="entry name" value="PHOSPHOGLYCERATE KINASE"/>
    <property type="match status" value="1"/>
</dbReference>
<name>A0A1F7YLR2_9BACT</name>
<comment type="caution">
    <text evidence="9">The sequence shown here is derived from an EMBL/GenBank/DDBJ whole genome shotgun (WGS) entry which is preliminary data.</text>
</comment>
<evidence type="ECO:0000256" key="4">
    <source>
        <dbReference type="ARBA" id="ARBA00022741"/>
    </source>
</evidence>
<dbReference type="PIRSF" id="PIRSF000724">
    <property type="entry name" value="Pgk"/>
    <property type="match status" value="1"/>
</dbReference>
<dbReference type="GO" id="GO:0043531">
    <property type="term" value="F:ADP binding"/>
    <property type="evidence" value="ECO:0007669"/>
    <property type="project" value="TreeGrafter"/>
</dbReference>
<feature type="binding site" evidence="7">
    <location>
        <position position="194"/>
    </location>
    <ligand>
        <name>ATP</name>
        <dbReference type="ChEBI" id="CHEBI:30616"/>
    </ligand>
</feature>
<evidence type="ECO:0000313" key="10">
    <source>
        <dbReference type="Proteomes" id="UP000177263"/>
    </source>
</evidence>
<dbReference type="InterPro" id="IPR015824">
    <property type="entry name" value="Phosphoglycerate_kinase_N"/>
</dbReference>
<organism evidence="9 10">
    <name type="scientific">Candidatus Woesebacteria bacterium RIFCSPHIGHO2_01_FULL_41_10</name>
    <dbReference type="NCBI Taxonomy" id="1802500"/>
    <lineage>
        <taxon>Bacteria</taxon>
        <taxon>Candidatus Woeseibacteriota</taxon>
    </lineage>
</organism>
<evidence type="ECO:0000256" key="3">
    <source>
        <dbReference type="ARBA" id="ARBA00022679"/>
    </source>
</evidence>
<comment type="catalytic activity">
    <reaction evidence="1 8">
        <text>(2R)-3-phosphoglycerate + ATP = (2R)-3-phospho-glyceroyl phosphate + ADP</text>
        <dbReference type="Rhea" id="RHEA:14801"/>
        <dbReference type="ChEBI" id="CHEBI:30616"/>
        <dbReference type="ChEBI" id="CHEBI:57604"/>
        <dbReference type="ChEBI" id="CHEBI:58272"/>
        <dbReference type="ChEBI" id="CHEBI:456216"/>
        <dbReference type="EC" id="2.7.2.3"/>
    </reaction>
</comment>
<comment type="similarity">
    <text evidence="8">Belongs to the phosphoglycerate kinase family.</text>
</comment>
<evidence type="ECO:0000256" key="5">
    <source>
        <dbReference type="ARBA" id="ARBA00022777"/>
    </source>
</evidence>
<dbReference type="GO" id="GO:0004618">
    <property type="term" value="F:phosphoglycerate kinase activity"/>
    <property type="evidence" value="ECO:0007669"/>
    <property type="project" value="UniProtKB-EC"/>
</dbReference>
<dbReference type="GO" id="GO:0005829">
    <property type="term" value="C:cytosol"/>
    <property type="evidence" value="ECO:0007669"/>
    <property type="project" value="TreeGrafter"/>
</dbReference>
<dbReference type="EMBL" id="MGGM01000033">
    <property type="protein sequence ID" value="OGM28222.1"/>
    <property type="molecule type" value="Genomic_DNA"/>
</dbReference>
<keyword evidence="4" id="KW-0547">Nucleotide-binding</keyword>
<accession>A0A1F7YLR2</accession>
<dbReference type="PRINTS" id="PR00477">
    <property type="entry name" value="PHGLYCKINASE"/>
</dbReference>
<dbReference type="GO" id="GO:0005524">
    <property type="term" value="F:ATP binding"/>
    <property type="evidence" value="ECO:0007669"/>
    <property type="project" value="UniProtKB-KW"/>
</dbReference>
<protein>
    <recommendedName>
        <fullName evidence="2 8">Phosphoglycerate kinase</fullName>
        <ecNumber evidence="2 8">2.7.2.3</ecNumber>
    </recommendedName>
</protein>
<keyword evidence="3 8" id="KW-0808">Transferase</keyword>
<dbReference type="GO" id="GO:0006094">
    <property type="term" value="P:gluconeogenesis"/>
    <property type="evidence" value="ECO:0007669"/>
    <property type="project" value="TreeGrafter"/>
</dbReference>
<evidence type="ECO:0000313" key="9">
    <source>
        <dbReference type="EMBL" id="OGM28222.1"/>
    </source>
</evidence>
<dbReference type="AlphaFoldDB" id="A0A1F7YLR2"/>
<dbReference type="EC" id="2.7.2.3" evidence="2 8"/>
<sequence length="336" mass="36803">MNLPTLDLLDVSEKRVLVRSDLDVVTSGGEVHEAKRFEFLLPTLTTLLERGAKRITLIGHRGRPNGQKSDELSNKPLISYFEQKLGKAVAFAQEFSEAEALPSEVVLFENLRFWAGEEENSSEFAQQLAKLGDVYVNEAFGSSHRAHASIVSIPKLLPHAAGLRFAAEVEHLTKVLTNPARPLIFIISGAKEDKLEYVKHFSELADKVLVGGKLPMYLGGRDLGQKVVVARLLPDNEDITMHAIEHFEGEIKRAKTVVISGPLGKFEEDGHRQGTKRVFETIATTDCYSLAGGGDTEHALAELGLREKIDWVSTGGGAMLELLAKGTLPGIEALMQ</sequence>
<dbReference type="STRING" id="1802500.A2801_04315"/>
<keyword evidence="5 8" id="KW-0418">Kinase</keyword>
<evidence type="ECO:0000256" key="6">
    <source>
        <dbReference type="ARBA" id="ARBA00022840"/>
    </source>
</evidence>
<keyword evidence="6 7" id="KW-0067">ATP-binding</keyword>
<dbReference type="InterPro" id="IPR036043">
    <property type="entry name" value="Phosphoglycerate_kinase_sf"/>
</dbReference>
<evidence type="ECO:0000256" key="2">
    <source>
        <dbReference type="ARBA" id="ARBA00013061"/>
    </source>
</evidence>
<dbReference type="GO" id="GO:0006096">
    <property type="term" value="P:glycolytic process"/>
    <property type="evidence" value="ECO:0007669"/>
    <property type="project" value="InterPro"/>
</dbReference>
<evidence type="ECO:0000256" key="7">
    <source>
        <dbReference type="PIRSR" id="PIRSR000724-2"/>
    </source>
</evidence>
<dbReference type="Proteomes" id="UP000177263">
    <property type="component" value="Unassembled WGS sequence"/>
</dbReference>